<dbReference type="SMART" id="SM01037">
    <property type="entry name" value="Bet_v_1"/>
    <property type="match status" value="1"/>
</dbReference>
<protein>
    <recommendedName>
        <fullName evidence="2">Bet v I/Major latex protein domain-containing protein</fullName>
    </recommendedName>
</protein>
<dbReference type="GO" id="GO:0006952">
    <property type="term" value="P:defense response"/>
    <property type="evidence" value="ECO:0007669"/>
    <property type="project" value="InterPro"/>
</dbReference>
<sequence length="159" mass="18216">MAQIGKKEVKTPIQCSAAKFYEVYWKEAYLLPTISPRNVKKIELVDGTSSWEDKVGSRKRVHFDEAGLEDFKDEVVEIDPKAKQITYKVLEGNMMLFYHSFQAALEVTEGTAKWTVEFIKKHDSCPNPDHYLHRLDSVNKDVNASLPPKDVNAYLLPIN</sequence>
<gene>
    <name evidence="3" type="ORF">POPTR_004G051500</name>
</gene>
<dbReference type="SUPFAM" id="SSF55961">
    <property type="entry name" value="Bet v1-like"/>
    <property type="match status" value="1"/>
</dbReference>
<evidence type="ECO:0000256" key="1">
    <source>
        <dbReference type="ARBA" id="ARBA00038242"/>
    </source>
</evidence>
<comment type="similarity">
    <text evidence="1">Belongs to the MLP family.</text>
</comment>
<dbReference type="InterPro" id="IPR052006">
    <property type="entry name" value="MLP-like"/>
</dbReference>
<dbReference type="Pfam" id="PF00407">
    <property type="entry name" value="Bet_v_1"/>
    <property type="match status" value="1"/>
</dbReference>
<dbReference type="Gene3D" id="3.30.530.20">
    <property type="match status" value="1"/>
</dbReference>
<dbReference type="AlphaFoldDB" id="B9H2N3"/>
<dbReference type="PANTHER" id="PTHR31338">
    <property type="entry name" value="POLYKETIDE CYCLASE/DEHYDRASE AND LIPID TRANSPORT SUPERFAMILY PROTEIN"/>
    <property type="match status" value="1"/>
</dbReference>
<evidence type="ECO:0000259" key="2">
    <source>
        <dbReference type="SMART" id="SM01037"/>
    </source>
</evidence>
<dbReference type="Proteomes" id="UP000006729">
    <property type="component" value="Chromosome 4"/>
</dbReference>
<feature type="domain" description="Bet v I/Major latex protein" evidence="2">
    <location>
        <begin position="2"/>
        <end position="149"/>
    </location>
</feature>
<keyword evidence="4" id="KW-1185">Reference proteome</keyword>
<dbReference type="InParanoid" id="B9H2N3"/>
<proteinExistence type="inferred from homology"/>
<name>B9H2N3_POPTR</name>
<evidence type="ECO:0000313" key="3">
    <source>
        <dbReference type="EMBL" id="PNT39654.1"/>
    </source>
</evidence>
<organism evidence="3 4">
    <name type="scientific">Populus trichocarpa</name>
    <name type="common">Western balsam poplar</name>
    <name type="synonym">Populus balsamifera subsp. trichocarpa</name>
    <dbReference type="NCBI Taxonomy" id="3694"/>
    <lineage>
        <taxon>Eukaryota</taxon>
        <taxon>Viridiplantae</taxon>
        <taxon>Streptophyta</taxon>
        <taxon>Embryophyta</taxon>
        <taxon>Tracheophyta</taxon>
        <taxon>Spermatophyta</taxon>
        <taxon>Magnoliopsida</taxon>
        <taxon>eudicotyledons</taxon>
        <taxon>Gunneridae</taxon>
        <taxon>Pentapetalae</taxon>
        <taxon>rosids</taxon>
        <taxon>fabids</taxon>
        <taxon>Malpighiales</taxon>
        <taxon>Salicaceae</taxon>
        <taxon>Saliceae</taxon>
        <taxon>Populus</taxon>
    </lineage>
</organism>
<accession>B9H2N3</accession>
<dbReference type="STRING" id="3694.B9H2N3"/>
<dbReference type="SMR" id="B9H2N3"/>
<dbReference type="InterPro" id="IPR000916">
    <property type="entry name" value="Bet_v_I/MLP"/>
</dbReference>
<dbReference type="OMA" id="YWKEAYL"/>
<dbReference type="Gramene" id="Potri.004G051500.3.v4.1">
    <property type="protein sequence ID" value="Potri.004G051500.3.v4.1"/>
    <property type="gene ID" value="Potri.004G051500.v4.1"/>
</dbReference>
<dbReference type="InterPro" id="IPR023393">
    <property type="entry name" value="START-like_dom_sf"/>
</dbReference>
<dbReference type="HOGENOM" id="CLU_081988_1_1_1"/>
<dbReference type="ExpressionAtlas" id="B9H2N3">
    <property type="expression patterns" value="baseline and differential"/>
</dbReference>
<dbReference type="PANTHER" id="PTHR31338:SF16">
    <property type="entry name" value="POLYKETIDE CYCLASE_DEHYDRASE AND LIPID TRANSPORT SUPERFAMILY PROTEIN"/>
    <property type="match status" value="1"/>
</dbReference>
<dbReference type="EMBL" id="CM009293">
    <property type="protein sequence ID" value="PNT39654.1"/>
    <property type="molecule type" value="Genomic_DNA"/>
</dbReference>
<evidence type="ECO:0000313" key="4">
    <source>
        <dbReference type="Proteomes" id="UP000006729"/>
    </source>
</evidence>
<reference evidence="3 4" key="1">
    <citation type="journal article" date="2006" name="Science">
        <title>The genome of black cottonwood, Populus trichocarpa (Torr. &amp; Gray).</title>
        <authorList>
            <person name="Tuskan G.A."/>
            <person name="Difazio S."/>
            <person name="Jansson S."/>
            <person name="Bohlmann J."/>
            <person name="Grigoriev I."/>
            <person name="Hellsten U."/>
            <person name="Putnam N."/>
            <person name="Ralph S."/>
            <person name="Rombauts S."/>
            <person name="Salamov A."/>
            <person name="Schein J."/>
            <person name="Sterck L."/>
            <person name="Aerts A."/>
            <person name="Bhalerao R.R."/>
            <person name="Bhalerao R.P."/>
            <person name="Blaudez D."/>
            <person name="Boerjan W."/>
            <person name="Brun A."/>
            <person name="Brunner A."/>
            <person name="Busov V."/>
            <person name="Campbell M."/>
            <person name="Carlson J."/>
            <person name="Chalot M."/>
            <person name="Chapman J."/>
            <person name="Chen G.L."/>
            <person name="Cooper D."/>
            <person name="Coutinho P.M."/>
            <person name="Couturier J."/>
            <person name="Covert S."/>
            <person name="Cronk Q."/>
            <person name="Cunningham R."/>
            <person name="Davis J."/>
            <person name="Degroeve S."/>
            <person name="Dejardin A."/>
            <person name="Depamphilis C."/>
            <person name="Detter J."/>
            <person name="Dirks B."/>
            <person name="Dubchak I."/>
            <person name="Duplessis S."/>
            <person name="Ehlting J."/>
            <person name="Ellis B."/>
            <person name="Gendler K."/>
            <person name="Goodstein D."/>
            <person name="Gribskov M."/>
            <person name="Grimwood J."/>
            <person name="Groover A."/>
            <person name="Gunter L."/>
            <person name="Hamberger B."/>
            <person name="Heinze B."/>
            <person name="Helariutta Y."/>
            <person name="Henrissat B."/>
            <person name="Holligan D."/>
            <person name="Holt R."/>
            <person name="Huang W."/>
            <person name="Islam-Faridi N."/>
            <person name="Jones S."/>
            <person name="Jones-Rhoades M."/>
            <person name="Jorgensen R."/>
            <person name="Joshi C."/>
            <person name="Kangasjarvi J."/>
            <person name="Karlsson J."/>
            <person name="Kelleher C."/>
            <person name="Kirkpatrick R."/>
            <person name="Kirst M."/>
            <person name="Kohler A."/>
            <person name="Kalluri U."/>
            <person name="Larimer F."/>
            <person name="Leebens-Mack J."/>
            <person name="Leple J.C."/>
            <person name="Locascio P."/>
            <person name="Lou Y."/>
            <person name="Lucas S."/>
            <person name="Martin F."/>
            <person name="Montanini B."/>
            <person name="Napoli C."/>
            <person name="Nelson D.R."/>
            <person name="Nelson C."/>
            <person name="Nieminen K."/>
            <person name="Nilsson O."/>
            <person name="Pereda V."/>
            <person name="Peter G."/>
            <person name="Philippe R."/>
            <person name="Pilate G."/>
            <person name="Poliakov A."/>
            <person name="Razumovskaya J."/>
            <person name="Richardson P."/>
            <person name="Rinaldi C."/>
            <person name="Ritland K."/>
            <person name="Rouze P."/>
            <person name="Ryaboy D."/>
            <person name="Schmutz J."/>
            <person name="Schrader J."/>
            <person name="Segerman B."/>
            <person name="Shin H."/>
            <person name="Siddiqui A."/>
            <person name="Sterky F."/>
            <person name="Terry A."/>
            <person name="Tsai C.J."/>
            <person name="Uberbacher E."/>
            <person name="Unneberg P."/>
            <person name="Vahala J."/>
            <person name="Wall K."/>
            <person name="Wessler S."/>
            <person name="Yang G."/>
            <person name="Yin T."/>
            <person name="Douglas C."/>
            <person name="Marra M."/>
            <person name="Sandberg G."/>
            <person name="Van de Peer Y."/>
            <person name="Rokhsar D."/>
        </authorList>
    </citation>
    <scope>NUCLEOTIDE SEQUENCE [LARGE SCALE GENOMIC DNA]</scope>
    <source>
        <strain evidence="4">cv. Nisqually</strain>
    </source>
</reference>